<dbReference type="EC" id="2.3.1.51" evidence="4"/>
<keyword evidence="5" id="KW-0472">Membrane</keyword>
<accession>A0A9P5PR47</accession>
<comment type="caution">
    <text evidence="7">The sequence shown here is derived from an EMBL/GenBank/DDBJ whole genome shotgun (WGS) entry which is preliminary data.</text>
</comment>
<feature type="transmembrane region" description="Helical" evidence="5">
    <location>
        <begin position="37"/>
        <end position="61"/>
    </location>
</feature>
<evidence type="ECO:0000256" key="1">
    <source>
        <dbReference type="ARBA" id="ARBA00008655"/>
    </source>
</evidence>
<keyword evidence="4" id="KW-1208">Phospholipid metabolism</keyword>
<comment type="domain">
    <text evidence="4">The HXXXXD motif is essential for acyltransferase activity and may constitute the binding site for the phosphate moiety of the glycerol-3-phosphate.</text>
</comment>
<feature type="non-terminal residue" evidence="7">
    <location>
        <position position="265"/>
    </location>
</feature>
<sequence length="265" mass="29498">MSFLLSLIRPIAYISLPIILVRSVVSSSPLGQYYFRRGLYLGCMTAIATWGIVVAATMSAVGRRYDVNWVIARTFYALAGTVLDIQVEVEGEEHVSTSPAVILTNHQSMLDILFVGRMMPKRTSIMAKKSLQYTPLGPFMVMSGAIFIDRGNNTRAVRSLTAAGQLMKDRNISLWVYPEGTRHLSPEPELLPFKKGAFHLAIQAGIPIVPIVTENYWKIYRQGFFGTGVVKIPLPPIPTEGLTDNDVPELSKRVRDQMLDALRDI</sequence>
<evidence type="ECO:0000313" key="8">
    <source>
        <dbReference type="Proteomes" id="UP000772434"/>
    </source>
</evidence>
<dbReference type="OrthoDB" id="202234at2759"/>
<dbReference type="Proteomes" id="UP000772434">
    <property type="component" value="Unassembled WGS sequence"/>
</dbReference>
<evidence type="ECO:0000256" key="5">
    <source>
        <dbReference type="SAM" id="Phobius"/>
    </source>
</evidence>
<evidence type="ECO:0000313" key="7">
    <source>
        <dbReference type="EMBL" id="KAF9067672.1"/>
    </source>
</evidence>
<name>A0A9P5PR47_9AGAR</name>
<keyword evidence="8" id="KW-1185">Reference proteome</keyword>
<keyword evidence="5" id="KW-0812">Transmembrane</keyword>
<dbReference type="GO" id="GO:0016020">
    <property type="term" value="C:membrane"/>
    <property type="evidence" value="ECO:0007669"/>
    <property type="project" value="InterPro"/>
</dbReference>
<comment type="catalytic activity">
    <reaction evidence="4">
        <text>a 1-acyl-sn-glycero-3-phosphate + an acyl-CoA = a 1,2-diacyl-sn-glycero-3-phosphate + CoA</text>
        <dbReference type="Rhea" id="RHEA:19709"/>
        <dbReference type="ChEBI" id="CHEBI:57287"/>
        <dbReference type="ChEBI" id="CHEBI:57970"/>
        <dbReference type="ChEBI" id="CHEBI:58342"/>
        <dbReference type="ChEBI" id="CHEBI:58608"/>
        <dbReference type="EC" id="2.3.1.51"/>
    </reaction>
</comment>
<keyword evidence="4" id="KW-0594">Phospholipid biosynthesis</keyword>
<dbReference type="PANTHER" id="PTHR10434:SF11">
    <property type="entry name" value="1-ACYL-SN-GLYCEROL-3-PHOSPHATE ACYLTRANSFERASE"/>
    <property type="match status" value="1"/>
</dbReference>
<protein>
    <recommendedName>
        <fullName evidence="4">1-acyl-sn-glycerol-3-phosphate acyltransferase</fullName>
        <ecNumber evidence="4">2.3.1.51</ecNumber>
    </recommendedName>
</protein>
<keyword evidence="4" id="KW-0443">Lipid metabolism</keyword>
<feature type="transmembrane region" description="Helical" evidence="5">
    <location>
        <begin position="7"/>
        <end position="25"/>
    </location>
</feature>
<dbReference type="GO" id="GO:0005783">
    <property type="term" value="C:endoplasmic reticulum"/>
    <property type="evidence" value="ECO:0007669"/>
    <property type="project" value="TreeGrafter"/>
</dbReference>
<dbReference type="GO" id="GO:0006654">
    <property type="term" value="P:phosphatidic acid biosynthetic process"/>
    <property type="evidence" value="ECO:0007669"/>
    <property type="project" value="TreeGrafter"/>
</dbReference>
<feature type="domain" description="Phospholipid/glycerol acyltransferase" evidence="6">
    <location>
        <begin position="100"/>
        <end position="216"/>
    </location>
</feature>
<dbReference type="AlphaFoldDB" id="A0A9P5PR47"/>
<evidence type="ECO:0000256" key="4">
    <source>
        <dbReference type="RuleBase" id="RU361267"/>
    </source>
</evidence>
<evidence type="ECO:0000256" key="2">
    <source>
        <dbReference type="ARBA" id="ARBA00022679"/>
    </source>
</evidence>
<dbReference type="SUPFAM" id="SSF69593">
    <property type="entry name" value="Glycerol-3-phosphate (1)-acyltransferase"/>
    <property type="match status" value="1"/>
</dbReference>
<dbReference type="GO" id="GO:0003841">
    <property type="term" value="F:1-acylglycerol-3-phosphate O-acyltransferase activity"/>
    <property type="evidence" value="ECO:0007669"/>
    <property type="project" value="UniProtKB-UniRule"/>
</dbReference>
<comment type="similarity">
    <text evidence="1 4">Belongs to the 1-acyl-sn-glycerol-3-phosphate acyltransferase family.</text>
</comment>
<evidence type="ECO:0000256" key="3">
    <source>
        <dbReference type="ARBA" id="ARBA00023315"/>
    </source>
</evidence>
<proteinExistence type="inferred from homology"/>
<reference evidence="7" key="1">
    <citation type="submission" date="2020-11" db="EMBL/GenBank/DDBJ databases">
        <authorList>
            <consortium name="DOE Joint Genome Institute"/>
            <person name="Ahrendt S."/>
            <person name="Riley R."/>
            <person name="Andreopoulos W."/>
            <person name="Labutti K."/>
            <person name="Pangilinan J."/>
            <person name="Ruiz-Duenas F.J."/>
            <person name="Barrasa J.M."/>
            <person name="Sanchez-Garcia M."/>
            <person name="Camarero S."/>
            <person name="Miyauchi S."/>
            <person name="Serrano A."/>
            <person name="Linde D."/>
            <person name="Babiker R."/>
            <person name="Drula E."/>
            <person name="Ayuso-Fernandez I."/>
            <person name="Pacheco R."/>
            <person name="Padilla G."/>
            <person name="Ferreira P."/>
            <person name="Barriuso J."/>
            <person name="Kellner H."/>
            <person name="Castanera R."/>
            <person name="Alfaro M."/>
            <person name="Ramirez L."/>
            <person name="Pisabarro A.G."/>
            <person name="Kuo A."/>
            <person name="Tritt A."/>
            <person name="Lipzen A."/>
            <person name="He G."/>
            <person name="Yan M."/>
            <person name="Ng V."/>
            <person name="Cullen D."/>
            <person name="Martin F."/>
            <person name="Rosso M.-N."/>
            <person name="Henrissat B."/>
            <person name="Hibbett D."/>
            <person name="Martinez A.T."/>
            <person name="Grigoriev I.V."/>
        </authorList>
    </citation>
    <scope>NUCLEOTIDE SEQUENCE</scope>
    <source>
        <strain evidence="7">AH 40177</strain>
    </source>
</reference>
<dbReference type="NCBIfam" id="TIGR00530">
    <property type="entry name" value="AGP_acyltrn"/>
    <property type="match status" value="1"/>
</dbReference>
<organism evidence="7 8">
    <name type="scientific">Rhodocollybia butyracea</name>
    <dbReference type="NCBI Taxonomy" id="206335"/>
    <lineage>
        <taxon>Eukaryota</taxon>
        <taxon>Fungi</taxon>
        <taxon>Dikarya</taxon>
        <taxon>Basidiomycota</taxon>
        <taxon>Agaricomycotina</taxon>
        <taxon>Agaricomycetes</taxon>
        <taxon>Agaricomycetidae</taxon>
        <taxon>Agaricales</taxon>
        <taxon>Marasmiineae</taxon>
        <taxon>Omphalotaceae</taxon>
        <taxon>Rhodocollybia</taxon>
    </lineage>
</organism>
<gene>
    <name evidence="7" type="ORF">BDP27DRAFT_1203046</name>
</gene>
<keyword evidence="3 4" id="KW-0012">Acyltransferase</keyword>
<dbReference type="InterPro" id="IPR002123">
    <property type="entry name" value="Plipid/glycerol_acylTrfase"/>
</dbReference>
<dbReference type="CDD" id="cd07989">
    <property type="entry name" value="LPLAT_AGPAT-like"/>
    <property type="match status" value="1"/>
</dbReference>
<dbReference type="EMBL" id="JADNRY010000070">
    <property type="protein sequence ID" value="KAF9067672.1"/>
    <property type="molecule type" value="Genomic_DNA"/>
</dbReference>
<keyword evidence="4" id="KW-0444">Lipid biosynthesis</keyword>
<dbReference type="Pfam" id="PF01553">
    <property type="entry name" value="Acyltransferase"/>
    <property type="match status" value="1"/>
</dbReference>
<dbReference type="PANTHER" id="PTHR10434">
    <property type="entry name" value="1-ACYL-SN-GLYCEROL-3-PHOSPHATE ACYLTRANSFERASE"/>
    <property type="match status" value="1"/>
</dbReference>
<dbReference type="SMART" id="SM00563">
    <property type="entry name" value="PlsC"/>
    <property type="match status" value="1"/>
</dbReference>
<evidence type="ECO:0000259" key="6">
    <source>
        <dbReference type="SMART" id="SM00563"/>
    </source>
</evidence>
<keyword evidence="2 4" id="KW-0808">Transferase</keyword>
<keyword evidence="5" id="KW-1133">Transmembrane helix</keyword>
<dbReference type="InterPro" id="IPR004552">
    <property type="entry name" value="AGP_acyltrans"/>
</dbReference>